<dbReference type="OrthoDB" id="67788at2"/>
<feature type="domain" description="HNH" evidence="1">
    <location>
        <begin position="174"/>
        <end position="228"/>
    </location>
</feature>
<evidence type="ECO:0000259" key="1">
    <source>
        <dbReference type="Pfam" id="PF01844"/>
    </source>
</evidence>
<organism evidence="2 3">
    <name type="scientific">Chitinophaga silvatica</name>
    <dbReference type="NCBI Taxonomy" id="2282649"/>
    <lineage>
        <taxon>Bacteria</taxon>
        <taxon>Pseudomonadati</taxon>
        <taxon>Bacteroidota</taxon>
        <taxon>Chitinophagia</taxon>
        <taxon>Chitinophagales</taxon>
        <taxon>Chitinophagaceae</taxon>
        <taxon>Chitinophaga</taxon>
    </lineage>
</organism>
<name>A0A3E1YB29_9BACT</name>
<dbReference type="Pfam" id="PF01844">
    <property type="entry name" value="HNH"/>
    <property type="match status" value="1"/>
</dbReference>
<dbReference type="GO" id="GO:0008270">
    <property type="term" value="F:zinc ion binding"/>
    <property type="evidence" value="ECO:0007669"/>
    <property type="project" value="InterPro"/>
</dbReference>
<dbReference type="RefSeq" id="WP_116975751.1">
    <property type="nucleotide sequence ID" value="NZ_QPMM01000005.1"/>
</dbReference>
<dbReference type="GO" id="GO:0003676">
    <property type="term" value="F:nucleic acid binding"/>
    <property type="evidence" value="ECO:0007669"/>
    <property type="project" value="InterPro"/>
</dbReference>
<evidence type="ECO:0000313" key="3">
    <source>
        <dbReference type="Proteomes" id="UP000260644"/>
    </source>
</evidence>
<gene>
    <name evidence="2" type="ORF">DVR12_11090</name>
</gene>
<dbReference type="EMBL" id="QPMM01000005">
    <property type="protein sequence ID" value="RFS23022.1"/>
    <property type="molecule type" value="Genomic_DNA"/>
</dbReference>
<evidence type="ECO:0000313" key="2">
    <source>
        <dbReference type="EMBL" id="RFS23022.1"/>
    </source>
</evidence>
<dbReference type="AlphaFoldDB" id="A0A3E1YB29"/>
<dbReference type="Proteomes" id="UP000260644">
    <property type="component" value="Unassembled WGS sequence"/>
</dbReference>
<keyword evidence="2" id="KW-0540">Nuclease</keyword>
<dbReference type="InterPro" id="IPR002711">
    <property type="entry name" value="HNH"/>
</dbReference>
<protein>
    <submittedName>
        <fullName evidence="2">HNH endonuclease</fullName>
    </submittedName>
</protein>
<dbReference type="InterPro" id="IPR003615">
    <property type="entry name" value="HNH_nuc"/>
</dbReference>
<keyword evidence="2" id="KW-0378">Hydrolase</keyword>
<accession>A0A3E1YB29</accession>
<reference evidence="2 3" key="1">
    <citation type="submission" date="2018-07" db="EMBL/GenBank/DDBJ databases">
        <title>Chitinophaga K2CV101002-2 sp. nov., isolated from a monsoon evergreen broad-leaved forest soil.</title>
        <authorList>
            <person name="Lv Y."/>
        </authorList>
    </citation>
    <scope>NUCLEOTIDE SEQUENCE [LARGE SCALE GENOMIC DNA]</scope>
    <source>
        <strain evidence="2 3">GDMCC 1.1288</strain>
    </source>
</reference>
<dbReference type="GO" id="GO:0004519">
    <property type="term" value="F:endonuclease activity"/>
    <property type="evidence" value="ECO:0007669"/>
    <property type="project" value="UniProtKB-KW"/>
</dbReference>
<keyword evidence="2" id="KW-0255">Endonuclease</keyword>
<comment type="caution">
    <text evidence="2">The sequence shown here is derived from an EMBL/GenBank/DDBJ whole genome shotgun (WGS) entry which is preliminary data.</text>
</comment>
<keyword evidence="3" id="KW-1185">Reference proteome</keyword>
<dbReference type="CDD" id="cd00085">
    <property type="entry name" value="HNHc"/>
    <property type="match status" value="1"/>
</dbReference>
<sequence>MKRNPKWHEDEIILALDLYFSPDRGIIDSKNPKIIELSELLNKLPLGIDKTDEEKFRNVNGVTLKLSNFAAIDPTYKGKGMLRHSKLDRQIFEAFVHKKETLHQIAESLKNISNSPSLVEAISKIEEEDEEEEEYNGAIEGKTLQKLHKVYERDPKIVKMKKKEVLKALGVLICEVCGFDFHQFYGSHGEGYIECHHRIPLANLKMVKHTKLEDLALVCANCHRMLHRNKNKHTVETLKELYNINHISS</sequence>
<proteinExistence type="predicted"/>